<dbReference type="InterPro" id="IPR001846">
    <property type="entry name" value="VWF_type-D"/>
</dbReference>
<dbReference type="EMBL" id="OW240913">
    <property type="protein sequence ID" value="CAH2254962.1"/>
    <property type="molecule type" value="Genomic_DNA"/>
</dbReference>
<dbReference type="FunFam" id="2.10.25.10:FF:000005">
    <property type="entry name" value="Fibrillin 2"/>
    <property type="match status" value="2"/>
</dbReference>
<dbReference type="InterPro" id="IPR000152">
    <property type="entry name" value="EGF-type_Asp/Asn_hydroxyl_site"/>
</dbReference>
<feature type="domain" description="EGF-like" evidence="18">
    <location>
        <begin position="787"/>
        <end position="826"/>
    </location>
</feature>
<keyword evidence="23" id="KW-1185">Reference proteome</keyword>
<dbReference type="InterPro" id="IPR052235">
    <property type="entry name" value="Nephronectin_domain"/>
</dbReference>
<dbReference type="FunFam" id="2.10.25.10:FF:000038">
    <property type="entry name" value="Fibrillin 2"/>
    <property type="match status" value="14"/>
</dbReference>
<feature type="domain" description="EGF-like" evidence="18">
    <location>
        <begin position="1397"/>
        <end position="1437"/>
    </location>
</feature>
<dbReference type="SMART" id="SM00539">
    <property type="entry name" value="NIDO"/>
    <property type="match status" value="1"/>
</dbReference>
<feature type="domain" description="EGF-like" evidence="18">
    <location>
        <begin position="420"/>
        <end position="463"/>
    </location>
</feature>
<keyword evidence="12 16" id="KW-0472">Membrane</keyword>
<dbReference type="InterPro" id="IPR009030">
    <property type="entry name" value="Growth_fac_rcpt_cys_sf"/>
</dbReference>
<evidence type="ECO:0000256" key="6">
    <source>
        <dbReference type="ARBA" id="ARBA00022536"/>
    </source>
</evidence>
<dbReference type="PROSITE" id="PS00022">
    <property type="entry name" value="EGF_1"/>
    <property type="match status" value="1"/>
</dbReference>
<feature type="domain" description="EGF-like" evidence="18">
    <location>
        <begin position="1275"/>
        <end position="1315"/>
    </location>
</feature>
<evidence type="ECO:0000259" key="18">
    <source>
        <dbReference type="PROSITE" id="PS50026"/>
    </source>
</evidence>
<evidence type="ECO:0000259" key="19">
    <source>
        <dbReference type="PROSITE" id="PS50856"/>
    </source>
</evidence>
<dbReference type="Pfam" id="PF12947">
    <property type="entry name" value="EGF_3"/>
    <property type="match status" value="11"/>
</dbReference>
<dbReference type="Gene3D" id="2.60.40.10">
    <property type="entry name" value="Immunoglobulins"/>
    <property type="match status" value="1"/>
</dbReference>
<dbReference type="SUPFAM" id="SSF57184">
    <property type="entry name" value="Growth factor receptor domain"/>
    <property type="match status" value="9"/>
</dbReference>
<evidence type="ECO:0000256" key="11">
    <source>
        <dbReference type="ARBA" id="ARBA00022989"/>
    </source>
</evidence>
<dbReference type="PROSITE" id="PS50856">
    <property type="entry name" value="AMOP"/>
    <property type="match status" value="1"/>
</dbReference>
<feature type="domain" description="EGF-like" evidence="18">
    <location>
        <begin position="1069"/>
        <end position="1108"/>
    </location>
</feature>
<evidence type="ECO:0000256" key="8">
    <source>
        <dbReference type="ARBA" id="ARBA00022729"/>
    </source>
</evidence>
<feature type="domain" description="EGF-like" evidence="18">
    <location>
        <begin position="583"/>
        <end position="621"/>
    </location>
</feature>
<evidence type="ECO:0000256" key="7">
    <source>
        <dbReference type="ARBA" id="ARBA00022692"/>
    </source>
</evidence>
<dbReference type="GO" id="GO:0071944">
    <property type="term" value="C:cell periphery"/>
    <property type="evidence" value="ECO:0007669"/>
    <property type="project" value="UniProtKB-ARBA"/>
</dbReference>
<dbReference type="SMART" id="SM00181">
    <property type="entry name" value="EGF"/>
    <property type="match status" value="34"/>
</dbReference>
<evidence type="ECO:0000256" key="15">
    <source>
        <dbReference type="PROSITE-ProRule" id="PRU00076"/>
    </source>
</evidence>
<dbReference type="InterPro" id="IPR049883">
    <property type="entry name" value="NOTCH1_EGF-like"/>
</dbReference>
<feature type="domain" description="EGF-like" evidence="18">
    <location>
        <begin position="988"/>
        <end position="1028"/>
    </location>
</feature>
<dbReference type="InterPro" id="IPR056619">
    <property type="entry name" value="C8-3_MUC4"/>
</dbReference>
<feature type="domain" description="EGF-like" evidence="18">
    <location>
        <begin position="706"/>
        <end position="747"/>
    </location>
</feature>
<feature type="signal peptide" evidence="17">
    <location>
        <begin position="1"/>
        <end position="21"/>
    </location>
</feature>
<feature type="chain" id="PRO_5042171836" evidence="17">
    <location>
        <begin position="22"/>
        <end position="2653"/>
    </location>
</feature>
<protein>
    <submittedName>
        <fullName evidence="22">Fibrillin-1-like isoform X1</fullName>
    </submittedName>
</protein>
<organism evidence="22 23">
    <name type="scientific">Pelobates cultripes</name>
    <name type="common">Western spadefoot toad</name>
    <dbReference type="NCBI Taxonomy" id="61616"/>
    <lineage>
        <taxon>Eukaryota</taxon>
        <taxon>Metazoa</taxon>
        <taxon>Chordata</taxon>
        <taxon>Craniata</taxon>
        <taxon>Vertebrata</taxon>
        <taxon>Euteleostomi</taxon>
        <taxon>Amphibia</taxon>
        <taxon>Batrachia</taxon>
        <taxon>Anura</taxon>
        <taxon>Pelobatoidea</taxon>
        <taxon>Pelobatidae</taxon>
        <taxon>Pelobates</taxon>
    </lineage>
</organism>
<feature type="domain" description="EGF-like" evidence="18">
    <location>
        <begin position="1438"/>
        <end position="1478"/>
    </location>
</feature>
<comment type="similarity">
    <text evidence="3">Belongs to the fibulin family.</text>
</comment>
<feature type="domain" description="EGF-like" evidence="18">
    <location>
        <begin position="1109"/>
        <end position="1150"/>
    </location>
</feature>
<dbReference type="FunFam" id="2.10.25.10:FF:000014">
    <property type="entry name" value="Latent-transforming growth factor beta-binding protein 3"/>
    <property type="match status" value="1"/>
</dbReference>
<dbReference type="FunFam" id="2.10.25.10:FF:000653">
    <property type="entry name" value="Putative Fibrillin-1"/>
    <property type="match status" value="1"/>
</dbReference>
<feature type="domain" description="EGF-like" evidence="18">
    <location>
        <begin position="543"/>
        <end position="582"/>
    </location>
</feature>
<dbReference type="InterPro" id="IPR003886">
    <property type="entry name" value="NIDO_dom"/>
</dbReference>
<dbReference type="Proteomes" id="UP001295444">
    <property type="component" value="Chromosome 02"/>
</dbReference>
<dbReference type="InterPro" id="IPR024731">
    <property type="entry name" value="NELL2-like_EGF"/>
</dbReference>
<feature type="domain" description="EGF-like" evidence="18">
    <location>
        <begin position="1029"/>
        <end position="1068"/>
    </location>
</feature>
<dbReference type="InterPro" id="IPR013783">
    <property type="entry name" value="Ig-like_fold"/>
</dbReference>
<dbReference type="Pfam" id="PF12662">
    <property type="entry name" value="cEGF"/>
    <property type="match status" value="1"/>
</dbReference>
<feature type="domain" description="EGF-like" evidence="18">
    <location>
        <begin position="869"/>
        <end position="906"/>
    </location>
</feature>
<evidence type="ECO:0000259" key="21">
    <source>
        <dbReference type="PROSITE" id="PS51233"/>
    </source>
</evidence>
<dbReference type="FunFam" id="2.10.25.10:FF:000119">
    <property type="entry name" value="vitamin K-dependent protein S"/>
    <property type="match status" value="1"/>
</dbReference>
<dbReference type="PANTHER" id="PTHR24050">
    <property type="entry name" value="PA14 DOMAIN-CONTAINING PROTEIN"/>
    <property type="match status" value="1"/>
</dbReference>
<keyword evidence="10" id="KW-0106">Calcium</keyword>
<sequence>MSKKDVACFWIVLLLCQELRTDPIAEMGPSSGILIQETPGFILTEKRILTRRVFISLDPKISIEKAYNISSMQLPELQTWYQMHLQRAQDRVRNILEQARKPFVSSSIPMSNRPKRFLTAIIVALVCATVGAVVATGMSAANSITVQKLDMEIYALKQHINDIHQVIQQQRTLLQDVLTIVEDTVVTTNLHSELIAKSTELHQSHDLFKRELLFLHDPILFHTLAFLDEVQTGMIELAGGRIPLYFVSKDIVHAMLANVDGETIEPMQLNLAFEMGSAIPLLIDPERYSGTGEVCTDINECKTSLHQCHPQATCLNTEGSYSCLCKPGYTGNGITCTDINECLSGNGGCHADAICTNTAGDRTCQCKTGYTGNGLSCTDDDECKRSNLCHWNATCTNTPGSYSCTCNHGYKGNGNYLCLDLDECSDTPGICSQAFGFLGCRNLPGSYQCTCASGYYFTENRCLDIDECANKVCSPFSNCTNFQGSYSCACREGFSGNGLACVDINECVSDNKCHQYANCLNFLGSYNCTCRAGFSGNGFVCTDINECLQPNICPGDSTCRNTAGSFRCECPTGFVLNRTGCTDINECNIGICSAFATCQNYPGSFSCVCRNGFSGNGTVCADINECAQKNGGCHANGECVNTQGSYTCKCSPGYTGDGILQCQDIDECKDNNGNCLHGAVCLNTPGSFRCQCASGFQAINDTSCYDIDECKDVSGICQLNSLCFNTFGSYYCQCKPGFSSNNGLSCNDINECQSNPCHERASCSNTFGSFDCSCSMGFEGNGFNCTDINECTNLYTCHQHAVCSNLPGSYRCECLHGFAGDGFLCEDINECSLSKDTCISGSVCINSLGSYVCSCLNGTLVRNGSCAPQSDSCQPACHSKALCHYTSRDYQCVCDVGFQGNGLICTDIDECLTDVCKDNTTFCVNTPGSYTCICKPGFKLNNTQCSDIDECQAPLRKCHESATCTNTVGSYYCTCKEGFLGNGTECFDFDECRGNGTICNNNSLCINTAGSYQCICNKGFIGDGINCTDVDECYDGHVCGNNAHCKNVFGSYACLCLTGFASANNSCTDIDECIDQTSCHENATCTNTEGSFHCTCKSGFSGNGTYCQDLDECIFHPPVCPNISTCVNSIGSYYCDCWVGYKSKGGIACLDIDECINPLTCHPNSVCVNYPGSYYCNCTDGFRGNDSLCEDINECLESYSTSICHNGSQCINTIGSFFCLCDMGFQSNGSSCIDIDECALNITVCDMSHECMNTRGSFICQCYEGFVKDGDLCVDINECLQDFNECHNNASCHNTLGSYQCSCQTGFIGNGKVCEDVDECLTNSACSDNMLCLNSEGSYSCFCRDGYRLQADNCIDINECLHKISYCGSAGLCYNVPGSYFCTCPLGYILKNNTCVDVDECSETKSYCHHQALCLNTPGSFYCDCSLGFLSIGDICADIDECTVANGGCHSDALCINTPGSFSCSCKSGFVGNGHVCKDINECESADTCKENLNCINTLGSYKCTCDLNSPCRQTAVNAHLAVNVMTFFVNLQLIYQFSDNGLVQFQPPNVTEKYLFPNPFGKGFRGDEKMALLAVFWDDSDLTLGQGNLWYQVYTAENQTDLYSQIIFNRTFEEVNRYFLKNLNAAFTPRWILKITWDQILPVSFQKISKNETNTFQCVITTDGTFSFALLKYYNMSWGPGQRVYHRALIGYTNGEGIFYNDPHTQKNNTYGPEGRYRPHKVLGNTNRIGLWAFRLDAPLNISKIDYHKKCWEWYNSEPESFTWNVNIPSCPCVKPQVAKDVSFIPDIMSISSIDMIRNLRSLQGNGTTFQSTLPNQNFAGRRCVYDSDGYLKTGITDRYFIYDSSIKRIEDHIDKDLLPFQWCCVNTTLCHLYYDKRPLDNCANYSAPGLGQVYGTLHFSTFDGQDYSFKGLGEFVIVRLSSVKGANVFTLQGQTETRQAEAVMANTSALVRLAAFYQGTLKVEWRISDSKKEIQVLVDDTFVEFRTDVMYFNQNKFALIKLETLKFAVLYSCGLQVSVSMGTGANLRAVIRVPQSFLYKTLGLLGLWSDSTVDDFTQSNGNVLTFGDGKGPVEELVYSFGLSWIVPTPESLFSPRQNVEVWKTFKPTFTSVVFTSAKPSQLQQANLSCSGFKQCIHDLLLSNDTAVGLQTAKDFNDFKQLVTLFGNGAPRVTGPTVLQLRVNTTFKVTFHAVDPNNDAVSYSLTKPFPQGAAITLNGQLTWTLQNANPVKLMIQLNDQFSGSVFNPTVQVCNCANGGICDYRIIAENYFESKYQVVGCECPDGFSGAFCSSPSTPCRGEPCFPGVLCSNHVNTSQFVCNKCPTGTVPSAADGEKCFLNEDFCLPPHTFPCHEYADCFSSIDRYSCQCKAGFTGNGVNCTDIDECQSMSACPNAKYRCINTMGSFACSCQYKTVDNAQCGQSANPPGWNIFNCTFMWLSKNTTDVITNHDSASFAKYEKLLKSILSLGFENKFYKLQTKDSLNSGSLVEYRINVSSDTPHWFVKDYLARVQDYYRFNITSLEDVDECVYNEHNCSSTAICENTYGWYKCICKSDMTLEATNCIPGERSETQPVLETSQKYTFEREKLILGLVLGFGIPLLALLLLFIFCYCSKKKTGKANVATAPDESLVQNTSEFQPTLYYKVHFVPAIQ</sequence>
<feature type="domain" description="EGF-like" evidence="18">
    <location>
        <begin position="664"/>
        <end position="702"/>
    </location>
</feature>
<evidence type="ECO:0000256" key="14">
    <source>
        <dbReference type="ARBA" id="ARBA00023180"/>
    </source>
</evidence>
<feature type="domain" description="EGF-like" evidence="18">
    <location>
        <begin position="338"/>
        <end position="378"/>
    </location>
</feature>
<dbReference type="InterPro" id="IPR000742">
    <property type="entry name" value="EGF"/>
</dbReference>
<feature type="domain" description="EGF-like" evidence="18">
    <location>
        <begin position="2525"/>
        <end position="2565"/>
    </location>
</feature>
<dbReference type="PROSITE" id="PS51220">
    <property type="entry name" value="NIDO"/>
    <property type="match status" value="1"/>
</dbReference>
<dbReference type="InterPro" id="IPR005533">
    <property type="entry name" value="AMOP_dom"/>
</dbReference>
<feature type="domain" description="EGF-like" evidence="18">
    <location>
        <begin position="2341"/>
        <end position="2382"/>
    </location>
</feature>
<dbReference type="SUPFAM" id="SSF57196">
    <property type="entry name" value="EGF/Laminin"/>
    <property type="match status" value="5"/>
</dbReference>
<dbReference type="GO" id="GO:0016020">
    <property type="term" value="C:membrane"/>
    <property type="evidence" value="ECO:0007669"/>
    <property type="project" value="UniProtKB-SubCell"/>
</dbReference>
<feature type="domain" description="EGF-like" evidence="18">
    <location>
        <begin position="1151"/>
        <end position="1190"/>
    </location>
</feature>
<feature type="domain" description="EGF-like" evidence="18">
    <location>
        <begin position="1234"/>
        <end position="1274"/>
    </location>
</feature>
<dbReference type="SMART" id="SM00179">
    <property type="entry name" value="EGF_CA"/>
    <property type="match status" value="33"/>
</dbReference>
<evidence type="ECO:0000313" key="22">
    <source>
        <dbReference type="EMBL" id="CAH2254962.1"/>
    </source>
</evidence>
<proteinExistence type="inferred from homology"/>
<evidence type="ECO:0000313" key="23">
    <source>
        <dbReference type="Proteomes" id="UP001295444"/>
    </source>
</evidence>
<accession>A0AAD1VSI7</accession>
<feature type="disulfide bond" evidence="15">
    <location>
        <begin position="873"/>
        <end position="883"/>
    </location>
</feature>
<feature type="transmembrane region" description="Helical" evidence="16">
    <location>
        <begin position="2589"/>
        <end position="2612"/>
    </location>
</feature>
<evidence type="ECO:0000256" key="9">
    <source>
        <dbReference type="ARBA" id="ARBA00022737"/>
    </source>
</evidence>
<feature type="domain" description="EGF-like" evidence="18">
    <location>
        <begin position="1191"/>
        <end position="1233"/>
    </location>
</feature>
<dbReference type="Pfam" id="PF06119">
    <property type="entry name" value="NIDO"/>
    <property type="match status" value="1"/>
</dbReference>
<feature type="domain" description="EGF-like" evidence="18">
    <location>
        <begin position="827"/>
        <end position="865"/>
    </location>
</feature>
<evidence type="ECO:0000256" key="10">
    <source>
        <dbReference type="ARBA" id="ARBA00022837"/>
    </source>
</evidence>
<keyword evidence="7 16" id="KW-0812">Transmembrane</keyword>
<evidence type="ECO:0000256" key="13">
    <source>
        <dbReference type="ARBA" id="ARBA00023157"/>
    </source>
</evidence>
<feature type="domain" description="VWFD" evidence="21">
    <location>
        <begin position="1891"/>
        <end position="2094"/>
    </location>
</feature>
<evidence type="ECO:0000256" key="3">
    <source>
        <dbReference type="ARBA" id="ARBA00006127"/>
    </source>
</evidence>
<feature type="domain" description="AMOP" evidence="19">
    <location>
        <begin position="1744"/>
        <end position="1879"/>
    </location>
</feature>
<evidence type="ECO:0000256" key="17">
    <source>
        <dbReference type="SAM" id="SignalP"/>
    </source>
</evidence>
<keyword evidence="5" id="KW-0272">Extracellular matrix</keyword>
<dbReference type="PANTHER" id="PTHR24050:SF26">
    <property type="entry name" value="FIBULIN-5"/>
    <property type="match status" value="1"/>
</dbReference>
<dbReference type="CDD" id="cd00054">
    <property type="entry name" value="EGF_CA"/>
    <property type="match status" value="27"/>
</dbReference>
<dbReference type="InterPro" id="IPR026823">
    <property type="entry name" value="cEGF"/>
</dbReference>
<keyword evidence="9" id="KW-0677">Repeat</keyword>
<evidence type="ECO:0000256" key="4">
    <source>
        <dbReference type="ARBA" id="ARBA00022525"/>
    </source>
</evidence>
<feature type="domain" description="EGF-like" evidence="18">
    <location>
        <begin position="379"/>
        <end position="419"/>
    </location>
</feature>
<evidence type="ECO:0000256" key="5">
    <source>
        <dbReference type="ARBA" id="ARBA00022530"/>
    </source>
</evidence>
<evidence type="ECO:0000256" key="1">
    <source>
        <dbReference type="ARBA" id="ARBA00004370"/>
    </source>
</evidence>
<dbReference type="InterPro" id="IPR018097">
    <property type="entry name" value="EGF_Ca-bd_CS"/>
</dbReference>
<dbReference type="PROSITE" id="PS51233">
    <property type="entry name" value="VWFD"/>
    <property type="match status" value="1"/>
</dbReference>
<dbReference type="Pfam" id="PF07645">
    <property type="entry name" value="EGF_CA"/>
    <property type="match status" value="20"/>
</dbReference>
<dbReference type="PROSITE" id="PS01187">
    <property type="entry name" value="EGF_CA"/>
    <property type="match status" value="10"/>
</dbReference>
<keyword evidence="8 17" id="KW-0732">Signal</keyword>
<feature type="domain" description="EGF-like" evidence="18">
    <location>
        <begin position="748"/>
        <end position="786"/>
    </location>
</feature>
<keyword evidence="14" id="KW-0325">Glycoprotein</keyword>
<name>A0AAD1VSI7_PELCU</name>
<feature type="domain" description="NIDO" evidence="20">
    <location>
        <begin position="1576"/>
        <end position="1740"/>
    </location>
</feature>
<feature type="domain" description="EGF-like" evidence="18">
    <location>
        <begin position="622"/>
        <end position="663"/>
    </location>
</feature>
<feature type="domain" description="EGF-like" evidence="18">
    <location>
        <begin position="1316"/>
        <end position="1355"/>
    </location>
</feature>
<keyword evidence="6 15" id="KW-0245">EGF-like domain</keyword>
<feature type="domain" description="EGF-like" evidence="18">
    <location>
        <begin position="947"/>
        <end position="985"/>
    </location>
</feature>
<keyword evidence="13 15" id="KW-1015">Disulfide bond</keyword>
<evidence type="ECO:0000256" key="12">
    <source>
        <dbReference type="ARBA" id="ARBA00023136"/>
    </source>
</evidence>
<comment type="subcellular location">
    <subcellularLocation>
        <location evidence="1">Membrane</location>
    </subcellularLocation>
    <subcellularLocation>
        <location evidence="2">Secreted</location>
        <location evidence="2">Extracellular space</location>
        <location evidence="2">Extracellular matrix</location>
    </subcellularLocation>
</comment>
<feature type="domain" description="EGF-like" evidence="18">
    <location>
        <begin position="907"/>
        <end position="946"/>
    </location>
</feature>
<dbReference type="PROSITE" id="PS50026">
    <property type="entry name" value="EGF_3"/>
    <property type="match status" value="31"/>
</dbReference>
<dbReference type="FunFam" id="2.10.25.10:FF:000506">
    <property type="entry name" value="Adhesion G protein-coupled receptor E1"/>
    <property type="match status" value="4"/>
</dbReference>
<dbReference type="PROSITE" id="PS00010">
    <property type="entry name" value="ASX_HYDROXYL"/>
    <property type="match status" value="29"/>
</dbReference>
<dbReference type="GO" id="GO:0007160">
    <property type="term" value="P:cell-matrix adhesion"/>
    <property type="evidence" value="ECO:0007669"/>
    <property type="project" value="InterPro"/>
</dbReference>
<evidence type="ECO:0000256" key="2">
    <source>
        <dbReference type="ARBA" id="ARBA00004498"/>
    </source>
</evidence>
<dbReference type="GO" id="GO:0005509">
    <property type="term" value="F:calcium ion binding"/>
    <property type="evidence" value="ECO:0007669"/>
    <property type="project" value="InterPro"/>
</dbReference>
<dbReference type="Pfam" id="PF23263">
    <property type="entry name" value="C8-3_MUC4"/>
    <property type="match status" value="1"/>
</dbReference>
<keyword evidence="4" id="KW-0964">Secreted</keyword>
<dbReference type="SMART" id="SM00723">
    <property type="entry name" value="AMOP"/>
    <property type="match status" value="1"/>
</dbReference>
<evidence type="ECO:0000259" key="20">
    <source>
        <dbReference type="PROSITE" id="PS51220"/>
    </source>
</evidence>
<dbReference type="PROSITE" id="PS01186">
    <property type="entry name" value="EGF_2"/>
    <property type="match status" value="28"/>
</dbReference>
<dbReference type="InterPro" id="IPR001881">
    <property type="entry name" value="EGF-like_Ca-bd_dom"/>
</dbReference>
<feature type="domain" description="EGF-like" evidence="18">
    <location>
        <begin position="503"/>
        <end position="542"/>
    </location>
</feature>
<dbReference type="Gene3D" id="2.10.25.10">
    <property type="entry name" value="Laminin"/>
    <property type="match status" value="34"/>
</dbReference>
<gene>
    <name evidence="22" type="ORF">PECUL_23A061291</name>
</gene>
<feature type="domain" description="EGF-like" evidence="18">
    <location>
        <begin position="464"/>
        <end position="502"/>
    </location>
</feature>
<evidence type="ECO:0000256" key="16">
    <source>
        <dbReference type="SAM" id="Phobius"/>
    </source>
</evidence>
<keyword evidence="11 16" id="KW-1133">Transmembrane helix</keyword>
<reference evidence="22" key="1">
    <citation type="submission" date="2022-03" db="EMBL/GenBank/DDBJ databases">
        <authorList>
            <person name="Alioto T."/>
            <person name="Alioto T."/>
            <person name="Gomez Garrido J."/>
        </authorList>
    </citation>
    <scope>NUCLEOTIDE SEQUENCE</scope>
</reference>
<comment type="caution">
    <text evidence="15">Lacks conserved residue(s) required for the propagation of feature annotation.</text>
</comment>
<feature type="domain" description="EGF-like" evidence="18">
    <location>
        <begin position="297"/>
        <end position="337"/>
    </location>
</feature>
<feature type="domain" description="EGF-like" evidence="18">
    <location>
        <begin position="1356"/>
        <end position="1396"/>
    </location>
</feature>